<sequence length="118" mass="14017">MNEKVMEVFAKNIVASLPRNKRKLYQFIESVEDSLAQQSETEEQFLTLLKEQSPHHQAASRFDMTIDETVKLMHEIEDEINLKLERKLEKYKWIDYTDKVSSLQNRTASNMQYYLVIS</sequence>
<dbReference type="Proteomes" id="UP001342826">
    <property type="component" value="Unassembled WGS sequence"/>
</dbReference>
<dbReference type="RefSeq" id="WP_328015692.1">
    <property type="nucleotide sequence ID" value="NZ_JARTFS010000013.1"/>
</dbReference>
<gene>
    <name evidence="1" type="ORF">P9271_18295</name>
</gene>
<name>A0ABU6P2W6_9BACI</name>
<comment type="caution">
    <text evidence="1">The sequence shown here is derived from an EMBL/GenBank/DDBJ whole genome shotgun (WGS) entry which is preliminary data.</text>
</comment>
<organism evidence="1 2">
    <name type="scientific">Metabacillus fastidiosus</name>
    <dbReference type="NCBI Taxonomy" id="1458"/>
    <lineage>
        <taxon>Bacteria</taxon>
        <taxon>Bacillati</taxon>
        <taxon>Bacillota</taxon>
        <taxon>Bacilli</taxon>
        <taxon>Bacillales</taxon>
        <taxon>Bacillaceae</taxon>
        <taxon>Metabacillus</taxon>
    </lineage>
</organism>
<evidence type="ECO:0000313" key="2">
    <source>
        <dbReference type="Proteomes" id="UP001342826"/>
    </source>
</evidence>
<dbReference type="EMBL" id="JARTFS010000013">
    <property type="protein sequence ID" value="MED4403263.1"/>
    <property type="molecule type" value="Genomic_DNA"/>
</dbReference>
<protein>
    <submittedName>
        <fullName evidence="1">Uncharacterized protein</fullName>
    </submittedName>
</protein>
<accession>A0ABU6P2W6</accession>
<proteinExistence type="predicted"/>
<evidence type="ECO:0000313" key="1">
    <source>
        <dbReference type="EMBL" id="MED4403263.1"/>
    </source>
</evidence>
<reference evidence="1 2" key="1">
    <citation type="submission" date="2023-03" db="EMBL/GenBank/DDBJ databases">
        <title>Bacillus Genome Sequencing.</title>
        <authorList>
            <person name="Dunlap C."/>
        </authorList>
    </citation>
    <scope>NUCLEOTIDE SEQUENCE [LARGE SCALE GENOMIC DNA]</scope>
    <source>
        <strain evidence="1 2">NRS-1717</strain>
    </source>
</reference>
<keyword evidence="2" id="KW-1185">Reference proteome</keyword>